<comment type="caution">
    <text evidence="2">The sequence shown here is derived from an EMBL/GenBank/DDBJ whole genome shotgun (WGS) entry which is preliminary data.</text>
</comment>
<keyword evidence="1" id="KW-1133">Transmembrane helix</keyword>
<feature type="transmembrane region" description="Helical" evidence="1">
    <location>
        <begin position="70"/>
        <end position="90"/>
    </location>
</feature>
<organism evidence="2">
    <name type="scientific">sediment metagenome</name>
    <dbReference type="NCBI Taxonomy" id="749907"/>
    <lineage>
        <taxon>unclassified sequences</taxon>
        <taxon>metagenomes</taxon>
        <taxon>ecological metagenomes</taxon>
    </lineage>
</organism>
<reference evidence="2" key="2">
    <citation type="journal article" date="2011" name="Microb. Ecol.">
        <title>Taxonomic and Functional Metagenomic Profiling of the Microbial Community in the Anoxic Sediment of a Sub-saline Shallow Lake (Laguna de Carrizo, Central Spain).</title>
        <authorList>
            <person name="Ferrer M."/>
            <person name="Guazzaroni M.E."/>
            <person name="Richter M."/>
            <person name="Garcia-Salamanca A."/>
            <person name="Yarza P."/>
            <person name="Suarez-Suarez A."/>
            <person name="Solano J."/>
            <person name="Alcaide M."/>
            <person name="van Dillewijn P."/>
            <person name="Molina-Henares M.A."/>
            <person name="Lopez-Cortes N."/>
            <person name="Al-Ramahi Y."/>
            <person name="Guerrero C."/>
            <person name="Acosta A."/>
            <person name="de Eugenio L.I."/>
            <person name="Martinez V."/>
            <person name="Marques S."/>
            <person name="Rojo F."/>
            <person name="Santero E."/>
            <person name="Genilloud O."/>
            <person name="Perez-Perez J."/>
            <person name="Rossello-Mora R."/>
            <person name="Ramos J.L."/>
        </authorList>
    </citation>
    <scope>NUCLEOTIDE SEQUENCE</scope>
</reference>
<dbReference type="AlphaFoldDB" id="D9PIT7"/>
<name>D9PIT7_9ZZZZ</name>
<keyword evidence="1" id="KW-0472">Membrane</keyword>
<sequence length="158" mass="17243">QMKDGILGWQDGSLNQVGFFQGAFLAKAHRADITAAIALDATVEVFHPETEPSLGAHLINTGNRIRLVDALLLFTHLAVIGVGLAAFTGYSQLSWTRNAYWDYFFGLELFPLEKLDQTAGVAATHEHAECGFGEGLCQADQSQVQRVPRIPGFILITQ</sequence>
<gene>
    <name evidence="2" type="ORF">LDC_1445</name>
</gene>
<reference evidence="2" key="1">
    <citation type="submission" date="2010-07" db="EMBL/GenBank/DDBJ databases">
        <authorList>
            <consortium name="CONSOLIDER consortium CSD2007-00005"/>
            <person name="Guazzaroni M.-E."/>
            <person name="Richter M."/>
            <person name="Garcia-Salamanca A."/>
            <person name="Yarza P."/>
            <person name="Ferrer M."/>
        </authorList>
    </citation>
    <scope>NUCLEOTIDE SEQUENCE</scope>
</reference>
<evidence type="ECO:0000313" key="2">
    <source>
        <dbReference type="EMBL" id="EFK96528.1"/>
    </source>
</evidence>
<feature type="non-terminal residue" evidence="2">
    <location>
        <position position="1"/>
    </location>
</feature>
<accession>D9PIT7</accession>
<evidence type="ECO:0000256" key="1">
    <source>
        <dbReference type="SAM" id="Phobius"/>
    </source>
</evidence>
<dbReference type="EMBL" id="ADZX01000453">
    <property type="protein sequence ID" value="EFK96528.1"/>
    <property type="molecule type" value="Genomic_DNA"/>
</dbReference>
<proteinExistence type="predicted"/>
<protein>
    <submittedName>
        <fullName evidence="2">Uncharacterized protein</fullName>
    </submittedName>
</protein>
<keyword evidence="1" id="KW-0812">Transmembrane</keyword>